<reference evidence="3 4" key="1">
    <citation type="submission" date="2023-05" db="EMBL/GenBank/DDBJ databases">
        <title>Streptantibioticus silvisoli sp. nov., acidotolerant actinomycetes 1 from pine litter.</title>
        <authorList>
            <person name="Swiecimska M."/>
            <person name="Golinska P."/>
            <person name="Sangal V."/>
            <person name="Wachnowicz B."/>
            <person name="Goodfellow M."/>
        </authorList>
    </citation>
    <scope>NUCLEOTIDE SEQUENCE [LARGE SCALE GENOMIC DNA]</scope>
    <source>
        <strain evidence="3 4">SL54</strain>
    </source>
</reference>
<dbReference type="SUPFAM" id="SSF50129">
    <property type="entry name" value="GroES-like"/>
    <property type="match status" value="1"/>
</dbReference>
<protein>
    <submittedName>
        <fullName evidence="3">NADP-dependent oxidoreductase</fullName>
        <ecNumber evidence="3">1.-.-.-</ecNumber>
    </submittedName>
</protein>
<dbReference type="InterPro" id="IPR051603">
    <property type="entry name" value="Zinc-ADH_QOR/CCCR"/>
</dbReference>
<dbReference type="SUPFAM" id="SSF51735">
    <property type="entry name" value="NAD(P)-binding Rossmann-fold domains"/>
    <property type="match status" value="1"/>
</dbReference>
<proteinExistence type="predicted"/>
<dbReference type="Gene3D" id="3.40.50.720">
    <property type="entry name" value="NAD(P)-binding Rossmann-like Domain"/>
    <property type="match status" value="1"/>
</dbReference>
<dbReference type="Proteomes" id="UP001156398">
    <property type="component" value="Unassembled WGS sequence"/>
</dbReference>
<dbReference type="GO" id="GO:0016491">
    <property type="term" value="F:oxidoreductase activity"/>
    <property type="evidence" value="ECO:0007669"/>
    <property type="project" value="UniProtKB-KW"/>
</dbReference>
<keyword evidence="1" id="KW-0521">NADP</keyword>
<organism evidence="3 4">
    <name type="scientific">Streptantibioticus silvisoli</name>
    <dbReference type="NCBI Taxonomy" id="2705255"/>
    <lineage>
        <taxon>Bacteria</taxon>
        <taxon>Bacillati</taxon>
        <taxon>Actinomycetota</taxon>
        <taxon>Actinomycetes</taxon>
        <taxon>Kitasatosporales</taxon>
        <taxon>Streptomycetaceae</taxon>
        <taxon>Streptantibioticus</taxon>
    </lineage>
</organism>
<name>A0ABT6VTC2_9ACTN</name>
<keyword evidence="3" id="KW-0560">Oxidoreductase</keyword>
<evidence type="ECO:0000259" key="2">
    <source>
        <dbReference type="SMART" id="SM00829"/>
    </source>
</evidence>
<dbReference type="PANTHER" id="PTHR44154:SF1">
    <property type="entry name" value="QUINONE OXIDOREDUCTASE"/>
    <property type="match status" value="1"/>
</dbReference>
<evidence type="ECO:0000313" key="3">
    <source>
        <dbReference type="EMBL" id="MDI5961724.1"/>
    </source>
</evidence>
<dbReference type="Pfam" id="PF13602">
    <property type="entry name" value="ADH_zinc_N_2"/>
    <property type="match status" value="1"/>
</dbReference>
<dbReference type="InterPro" id="IPR020843">
    <property type="entry name" value="ER"/>
</dbReference>
<dbReference type="CDD" id="cd05289">
    <property type="entry name" value="MDR_like_2"/>
    <property type="match status" value="1"/>
</dbReference>
<evidence type="ECO:0000313" key="4">
    <source>
        <dbReference type="Proteomes" id="UP001156398"/>
    </source>
</evidence>
<dbReference type="Gene3D" id="3.90.180.10">
    <property type="entry name" value="Medium-chain alcohol dehydrogenases, catalytic domain"/>
    <property type="match status" value="1"/>
</dbReference>
<gene>
    <name evidence="3" type="ORF">POF43_003135</name>
</gene>
<dbReference type="InterPro" id="IPR036291">
    <property type="entry name" value="NAD(P)-bd_dom_sf"/>
</dbReference>
<dbReference type="InterPro" id="IPR013154">
    <property type="entry name" value="ADH-like_N"/>
</dbReference>
<dbReference type="SMART" id="SM00829">
    <property type="entry name" value="PKS_ER"/>
    <property type="match status" value="1"/>
</dbReference>
<comment type="caution">
    <text evidence="3">The sequence shown here is derived from an EMBL/GenBank/DDBJ whole genome shotgun (WGS) entry which is preliminary data.</text>
</comment>
<dbReference type="RefSeq" id="WP_271325767.1">
    <property type="nucleotide sequence ID" value="NZ_JAAGKO020000003.1"/>
</dbReference>
<dbReference type="Pfam" id="PF08240">
    <property type="entry name" value="ADH_N"/>
    <property type="match status" value="1"/>
</dbReference>
<keyword evidence="4" id="KW-1185">Reference proteome</keyword>
<accession>A0ABT6VTC2</accession>
<dbReference type="EC" id="1.-.-.-" evidence="3"/>
<evidence type="ECO:0000256" key="1">
    <source>
        <dbReference type="ARBA" id="ARBA00022857"/>
    </source>
</evidence>
<feature type="domain" description="Enoyl reductase (ER)" evidence="2">
    <location>
        <begin position="11"/>
        <end position="300"/>
    </location>
</feature>
<dbReference type="EMBL" id="JAAGKO020000003">
    <property type="protein sequence ID" value="MDI5961724.1"/>
    <property type="molecule type" value="Genomic_DNA"/>
</dbReference>
<sequence>MPEAYVFTAFGGPEVEGYADLPVAEPGPGQVRIAVRAAGVNPVDWKLRSGMMPAVADGGFPVVFGNEVAGVVEAVGPDTEDFAVGDEVFGNPLTGGYARRTLLSAALTAHKPPELSFTDAAALPVAAATAYDALRQLALPRGSTLVLVGAGGGVGVAAAQIAAHEGIRVVGVASAGKRELVESFGAVHVAHGDGVADRVAAAAPDGVDAVLDLAGGAGLEAVASALPGVRLVTAGDPVTAGRFGGVMVERVRGADALAEVARLAVAGVLSPGVTAVFGLDEAGRAQRSVESGHAIGKTVIEVTA</sequence>
<dbReference type="InterPro" id="IPR011032">
    <property type="entry name" value="GroES-like_sf"/>
</dbReference>
<dbReference type="PANTHER" id="PTHR44154">
    <property type="entry name" value="QUINONE OXIDOREDUCTASE"/>
    <property type="match status" value="1"/>
</dbReference>